<keyword evidence="3" id="KW-0378">Hydrolase</keyword>
<feature type="binding site" evidence="7">
    <location>
        <position position="8"/>
    </location>
    <ligand>
        <name>Fe cation</name>
        <dbReference type="ChEBI" id="CHEBI:24875"/>
        <label>1</label>
    </ligand>
</feature>
<dbReference type="InterPro" id="IPR029052">
    <property type="entry name" value="Metallo-depent_PP-like"/>
</dbReference>
<dbReference type="GO" id="GO:0004113">
    <property type="term" value="F:2',3'-cyclic-nucleotide 3'-phosphodiesterase activity"/>
    <property type="evidence" value="ECO:0007669"/>
    <property type="project" value="TreeGrafter"/>
</dbReference>
<evidence type="ECO:0000256" key="2">
    <source>
        <dbReference type="ARBA" id="ARBA00022723"/>
    </source>
</evidence>
<feature type="active site" description="Proton donor" evidence="6">
    <location>
        <position position="69"/>
    </location>
</feature>
<dbReference type="FunFam" id="3.60.21.10:FF:000016">
    <property type="entry name" value="Putative metallophosphoesterase"/>
    <property type="match status" value="1"/>
</dbReference>
<evidence type="ECO:0000256" key="7">
    <source>
        <dbReference type="PIRSR" id="PIRSR004789-51"/>
    </source>
</evidence>
<feature type="binding site" evidence="7">
    <location>
        <position position="177"/>
    </location>
    <ligand>
        <name>Fe cation</name>
        <dbReference type="ChEBI" id="CHEBI:24875"/>
        <label>1</label>
    </ligand>
</feature>
<evidence type="ECO:0000256" key="1">
    <source>
        <dbReference type="ARBA" id="ARBA00001965"/>
    </source>
</evidence>
<name>A0A7W1WQY8_9BACL</name>
<evidence type="ECO:0000256" key="4">
    <source>
        <dbReference type="ARBA" id="ARBA00023004"/>
    </source>
</evidence>
<dbReference type="CDD" id="cd07382">
    <property type="entry name" value="MPP_DR1281"/>
    <property type="match status" value="1"/>
</dbReference>
<dbReference type="NCBIfam" id="TIGR00282">
    <property type="entry name" value="TIGR00282 family metallophosphoesterase"/>
    <property type="match status" value="1"/>
</dbReference>
<keyword evidence="4" id="KW-0408">Iron</keyword>
<dbReference type="PANTHER" id="PTHR36303">
    <property type="entry name" value="2',3'-CYCLIC-NUCLEOTIDE 2'-PHOSPHODIESTERASE"/>
    <property type="match status" value="1"/>
</dbReference>
<keyword evidence="2 7" id="KW-0479">Metal-binding</keyword>
<evidence type="ECO:0000256" key="5">
    <source>
        <dbReference type="ARBA" id="ARBA00061401"/>
    </source>
</evidence>
<proteinExistence type="inferred from homology"/>
<dbReference type="InterPro" id="IPR005235">
    <property type="entry name" value="YmdB-like"/>
</dbReference>
<accession>A0A7W1WQY8</accession>
<dbReference type="AlphaFoldDB" id="A0A7W1WQY8"/>
<feature type="binding site" evidence="7">
    <location>
        <position position="39"/>
    </location>
    <ligand>
        <name>Fe cation</name>
        <dbReference type="ChEBI" id="CHEBI:24875"/>
        <label>1</label>
    </ligand>
</feature>
<sequence>MRILMIGDVVGSPGRETLSSYFPQLNNLFTPDVIVVNGENAAGNGRGIGRTIVRELFELGVHCITLGNHAWAQAEVFDFIDEEPGIIRPANFPMDTPGKGYTVIQSQAGKLTVINIMGRTFMATLDCPFRTMDEILDQIPPSSYILVDIHAETTSEKQAIAWYLDGRVSAVVGTHTHVQTADERILPKGTGYITDVGMVGPYDGIIGMERSTVIKRFLTQMPVRFAVAKGRCQLNAVLIDLDKQTKKTKQLKRIRIDVDTPLIG</sequence>
<dbReference type="RefSeq" id="WP_181751664.1">
    <property type="nucleotide sequence ID" value="NZ_JACEIQ010000007.1"/>
</dbReference>
<dbReference type="GO" id="GO:0046872">
    <property type="term" value="F:metal ion binding"/>
    <property type="evidence" value="ECO:0007669"/>
    <property type="project" value="UniProtKB-KW"/>
</dbReference>
<feature type="binding site" evidence="7">
    <location>
        <position position="40"/>
    </location>
    <ligand>
        <name>Fe cation</name>
        <dbReference type="ChEBI" id="CHEBI:24875"/>
        <label>1</label>
    </ligand>
</feature>
<organism evidence="8 9">
    <name type="scientific">Paenactinomyces guangxiensis</name>
    <dbReference type="NCBI Taxonomy" id="1490290"/>
    <lineage>
        <taxon>Bacteria</taxon>
        <taxon>Bacillati</taxon>
        <taxon>Bacillota</taxon>
        <taxon>Bacilli</taxon>
        <taxon>Bacillales</taxon>
        <taxon>Thermoactinomycetaceae</taxon>
        <taxon>Paenactinomyces</taxon>
    </lineage>
</organism>
<evidence type="ECO:0000256" key="3">
    <source>
        <dbReference type="ARBA" id="ARBA00022801"/>
    </source>
</evidence>
<evidence type="ECO:0000313" key="9">
    <source>
        <dbReference type="Proteomes" id="UP000535491"/>
    </source>
</evidence>
<feature type="binding site" evidence="7">
    <location>
        <position position="39"/>
    </location>
    <ligand>
        <name>Fe cation</name>
        <dbReference type="ChEBI" id="CHEBI:24875"/>
        <label>2</label>
    </ligand>
</feature>
<evidence type="ECO:0000256" key="6">
    <source>
        <dbReference type="PIRSR" id="PIRSR004789-50"/>
    </source>
</evidence>
<comment type="caution">
    <text evidence="8">The sequence shown here is derived from an EMBL/GenBank/DDBJ whole genome shotgun (WGS) entry which is preliminary data.</text>
</comment>
<dbReference type="Proteomes" id="UP000535491">
    <property type="component" value="Unassembled WGS sequence"/>
</dbReference>
<dbReference type="Gene3D" id="3.60.21.10">
    <property type="match status" value="1"/>
</dbReference>
<gene>
    <name evidence="8" type="ORF">H1191_08895</name>
</gene>
<dbReference type="Pfam" id="PF13277">
    <property type="entry name" value="YmdB"/>
    <property type="match status" value="1"/>
</dbReference>
<evidence type="ECO:0000313" key="8">
    <source>
        <dbReference type="EMBL" id="MBA4494421.1"/>
    </source>
</evidence>
<keyword evidence="9" id="KW-1185">Reference proteome</keyword>
<dbReference type="PANTHER" id="PTHR36303:SF1">
    <property type="entry name" value="2',3'-CYCLIC-NUCLEOTIDE 2'-PHOSPHODIESTERASE"/>
    <property type="match status" value="1"/>
</dbReference>
<dbReference type="SUPFAM" id="SSF56300">
    <property type="entry name" value="Metallo-dependent phosphatases"/>
    <property type="match status" value="1"/>
</dbReference>
<feature type="binding site" evidence="7">
    <location>
        <position position="175"/>
    </location>
    <ligand>
        <name>Fe cation</name>
        <dbReference type="ChEBI" id="CHEBI:24875"/>
        <label>2</label>
    </ligand>
</feature>
<comment type="similarity">
    <text evidence="5">Belongs to the YmdB-like family.</text>
</comment>
<feature type="binding site" evidence="7">
    <location>
        <position position="150"/>
    </location>
    <ligand>
        <name>Fe cation</name>
        <dbReference type="ChEBI" id="CHEBI:24875"/>
        <label>2</label>
    </ligand>
</feature>
<comment type="cofactor">
    <cofactor evidence="1">
        <name>Fe(3+)</name>
        <dbReference type="ChEBI" id="CHEBI:29034"/>
    </cofactor>
</comment>
<dbReference type="EMBL" id="JACEIQ010000007">
    <property type="protein sequence ID" value="MBA4494421.1"/>
    <property type="molecule type" value="Genomic_DNA"/>
</dbReference>
<feature type="binding site" evidence="7">
    <location>
        <position position="68"/>
    </location>
    <ligand>
        <name>Fe cation</name>
        <dbReference type="ChEBI" id="CHEBI:24875"/>
        <label>2</label>
    </ligand>
</feature>
<dbReference type="PIRSF" id="PIRSF004789">
    <property type="entry name" value="DR1281"/>
    <property type="match status" value="1"/>
</dbReference>
<reference evidence="8 9" key="1">
    <citation type="submission" date="2020-07" db="EMBL/GenBank/DDBJ databases">
        <authorList>
            <person name="Feng H."/>
        </authorList>
    </citation>
    <scope>NUCLEOTIDE SEQUENCE [LARGE SCALE GENOMIC DNA]</scope>
    <source>
        <strain evidence="9">s-10</strain>
    </source>
</reference>
<protein>
    <submittedName>
        <fullName evidence="8">TIGR00282 family metallophosphoesterase</fullName>
    </submittedName>
</protein>